<dbReference type="EMBL" id="GL376573">
    <property type="status" value="NOT_ANNOTATED_CDS"/>
    <property type="molecule type" value="Genomic_DNA"/>
</dbReference>
<dbReference type="InParanoid" id="K3WL59"/>
<dbReference type="HOGENOM" id="CLU_163001_0_0_1"/>
<accession>K3WL59</accession>
<evidence type="ECO:0000313" key="2">
    <source>
        <dbReference type="Proteomes" id="UP000019132"/>
    </source>
</evidence>
<dbReference type="EnsemblProtists" id="PYU1_T005701">
    <property type="protein sequence ID" value="PYU1_T005701"/>
    <property type="gene ID" value="PYU1_G005690"/>
</dbReference>
<reference evidence="2" key="1">
    <citation type="journal article" date="2010" name="Genome Biol.">
        <title>Genome sequence of the necrotrophic plant pathogen Pythium ultimum reveals original pathogenicity mechanisms and effector repertoire.</title>
        <authorList>
            <person name="Levesque C.A."/>
            <person name="Brouwer H."/>
            <person name="Cano L."/>
            <person name="Hamilton J.P."/>
            <person name="Holt C."/>
            <person name="Huitema E."/>
            <person name="Raffaele S."/>
            <person name="Robideau G.P."/>
            <person name="Thines M."/>
            <person name="Win J."/>
            <person name="Zerillo M.M."/>
            <person name="Beakes G.W."/>
            <person name="Boore J.L."/>
            <person name="Busam D."/>
            <person name="Dumas B."/>
            <person name="Ferriera S."/>
            <person name="Fuerstenberg S.I."/>
            <person name="Gachon C.M."/>
            <person name="Gaulin E."/>
            <person name="Govers F."/>
            <person name="Grenville-Briggs L."/>
            <person name="Horner N."/>
            <person name="Hostetler J."/>
            <person name="Jiang R.H."/>
            <person name="Johnson J."/>
            <person name="Krajaejun T."/>
            <person name="Lin H."/>
            <person name="Meijer H.J."/>
            <person name="Moore B."/>
            <person name="Morris P."/>
            <person name="Phuntmart V."/>
            <person name="Puiu D."/>
            <person name="Shetty J."/>
            <person name="Stajich J.E."/>
            <person name="Tripathy S."/>
            <person name="Wawra S."/>
            <person name="van West P."/>
            <person name="Whitty B.R."/>
            <person name="Coutinho P.M."/>
            <person name="Henrissat B."/>
            <person name="Martin F."/>
            <person name="Thomas P.D."/>
            <person name="Tyler B.M."/>
            <person name="De Vries R.P."/>
            <person name="Kamoun S."/>
            <person name="Yandell M."/>
            <person name="Tisserat N."/>
            <person name="Buell C.R."/>
        </authorList>
    </citation>
    <scope>NUCLEOTIDE SEQUENCE</scope>
    <source>
        <strain evidence="2">DAOM:BR144</strain>
    </source>
</reference>
<proteinExistence type="predicted"/>
<protein>
    <submittedName>
        <fullName evidence="1">Uncharacterized protein</fullName>
    </submittedName>
</protein>
<dbReference type="AlphaFoldDB" id="K3WL59"/>
<dbReference type="Proteomes" id="UP000019132">
    <property type="component" value="Unassembled WGS sequence"/>
</dbReference>
<sequence length="117" mass="12867">MAHRMWFRLVGASGEALRLFAGSVRCADHVNTAAHFRSAVKERFTDSYLAGIADLDLRIYANRVVVDDAKRHGKEQQDLKSSASLECLGGTEDKALIVEVPKEGRPQSTAIQTLTSH</sequence>
<name>K3WL59_GLOUD</name>
<dbReference type="VEuPathDB" id="FungiDB:PYU1_G005690"/>
<reference evidence="2" key="2">
    <citation type="submission" date="2010-04" db="EMBL/GenBank/DDBJ databases">
        <authorList>
            <person name="Buell R."/>
            <person name="Hamilton J."/>
            <person name="Hostetler J."/>
        </authorList>
    </citation>
    <scope>NUCLEOTIDE SEQUENCE [LARGE SCALE GENOMIC DNA]</scope>
    <source>
        <strain evidence="2">DAOM:BR144</strain>
    </source>
</reference>
<organism evidence="1 2">
    <name type="scientific">Globisporangium ultimum (strain ATCC 200006 / CBS 805.95 / DAOM BR144)</name>
    <name type="common">Pythium ultimum</name>
    <dbReference type="NCBI Taxonomy" id="431595"/>
    <lineage>
        <taxon>Eukaryota</taxon>
        <taxon>Sar</taxon>
        <taxon>Stramenopiles</taxon>
        <taxon>Oomycota</taxon>
        <taxon>Peronosporomycetes</taxon>
        <taxon>Pythiales</taxon>
        <taxon>Pythiaceae</taxon>
        <taxon>Globisporangium</taxon>
    </lineage>
</organism>
<reference evidence="1" key="3">
    <citation type="submission" date="2015-02" db="UniProtKB">
        <authorList>
            <consortium name="EnsemblProtists"/>
        </authorList>
    </citation>
    <scope>IDENTIFICATION</scope>
    <source>
        <strain evidence="1">DAOM BR144</strain>
    </source>
</reference>
<evidence type="ECO:0000313" key="1">
    <source>
        <dbReference type="EnsemblProtists" id="PYU1_T005701"/>
    </source>
</evidence>
<keyword evidence="2" id="KW-1185">Reference proteome</keyword>